<dbReference type="AlphaFoldDB" id="A0A0J8VFS3"/>
<dbReference type="Pfam" id="PF13672">
    <property type="entry name" value="PP2C_2"/>
    <property type="match status" value="1"/>
</dbReference>
<accession>A0A0J8VFS3</accession>
<dbReference type="PROSITE" id="PS51746">
    <property type="entry name" value="PPM_2"/>
    <property type="match status" value="1"/>
</dbReference>
<dbReference type="PANTHER" id="PTHR13832">
    <property type="entry name" value="PROTEIN PHOSPHATASE 2C"/>
    <property type="match status" value="1"/>
</dbReference>
<dbReference type="CDD" id="cd00143">
    <property type="entry name" value="PP2Cc"/>
    <property type="match status" value="1"/>
</dbReference>
<evidence type="ECO:0000313" key="3">
    <source>
        <dbReference type="Proteomes" id="UP000240481"/>
    </source>
</evidence>
<evidence type="ECO:0000259" key="1">
    <source>
        <dbReference type="PROSITE" id="PS51746"/>
    </source>
</evidence>
<dbReference type="InterPro" id="IPR015655">
    <property type="entry name" value="PP2C"/>
</dbReference>
<dbReference type="PANTHER" id="PTHR13832:SF827">
    <property type="entry name" value="PROTEIN PHOSPHATASE 1L"/>
    <property type="match status" value="1"/>
</dbReference>
<dbReference type="SUPFAM" id="SSF81606">
    <property type="entry name" value="PP2C-like"/>
    <property type="match status" value="1"/>
</dbReference>
<dbReference type="GO" id="GO:0004722">
    <property type="term" value="F:protein serine/threonine phosphatase activity"/>
    <property type="evidence" value="ECO:0007669"/>
    <property type="project" value="InterPro"/>
</dbReference>
<dbReference type="EMBL" id="PYLZ01000003">
    <property type="protein sequence ID" value="PSW25627.1"/>
    <property type="molecule type" value="Genomic_DNA"/>
</dbReference>
<dbReference type="Gene3D" id="3.60.40.10">
    <property type="entry name" value="PPM-type phosphatase domain"/>
    <property type="match status" value="1"/>
</dbReference>
<dbReference type="InterPro" id="IPR036457">
    <property type="entry name" value="PPM-type-like_dom_sf"/>
</dbReference>
<reference evidence="2 3" key="1">
    <citation type="submission" date="2018-01" db="EMBL/GenBank/DDBJ databases">
        <title>Whole genome sequencing of Histamine producing bacteria.</title>
        <authorList>
            <person name="Butler K."/>
        </authorList>
    </citation>
    <scope>NUCLEOTIDE SEQUENCE [LARGE SCALE GENOMIC DNA]</scope>
    <source>
        <strain evidence="2 3">DSM 24669</strain>
    </source>
</reference>
<keyword evidence="3" id="KW-1185">Reference proteome</keyword>
<dbReference type="RefSeq" id="WP_048897648.1">
    <property type="nucleotide sequence ID" value="NZ_AP024853.1"/>
</dbReference>
<sequence>MQQAKWNYFSFTQSHPGKVRTYNEDACLAMQKEGVWVVADGMGGHTAGDIASQMLVDIIEQKVSSIGQPFLMLEHLHEALTEANTRIYQYGYHDLAKSIMGTTAIVLFVKDAQFHCLWVGDSRLYLYRNGQLIQQSRDHSQVMEMVEKGLLNEDEAEQHPMANVITRAVGVDEKIDIDQLSGSLQSGDQFLLCSDGLTKELTEHEMTACFQATSVNEVGQALIHSALVRGASDNVTCAVVKAAQHTASEYHLPPSYSDATVPVFNNQRISLLGE</sequence>
<comment type="caution">
    <text evidence="2">The sequence shown here is derived from an EMBL/GenBank/DDBJ whole genome shotgun (WGS) entry which is preliminary data.</text>
</comment>
<name>A0A0J8VFS3_9GAMM</name>
<dbReference type="InterPro" id="IPR001932">
    <property type="entry name" value="PPM-type_phosphatase-like_dom"/>
</dbReference>
<dbReference type="Proteomes" id="UP000240481">
    <property type="component" value="Unassembled WGS sequence"/>
</dbReference>
<evidence type="ECO:0000313" key="2">
    <source>
        <dbReference type="EMBL" id="PSW25627.1"/>
    </source>
</evidence>
<gene>
    <name evidence="2" type="ORF">C9I94_06780</name>
</gene>
<proteinExistence type="predicted"/>
<protein>
    <submittedName>
        <fullName evidence="2">Serine/threonine-protein phosphatase</fullName>
    </submittedName>
</protein>
<dbReference type="SMART" id="SM00331">
    <property type="entry name" value="PP2C_SIG"/>
    <property type="match status" value="1"/>
</dbReference>
<dbReference type="STRING" id="680026.AB733_02840"/>
<feature type="domain" description="PPM-type phosphatase" evidence="1">
    <location>
        <begin position="8"/>
        <end position="242"/>
    </location>
</feature>
<organism evidence="2 3">
    <name type="scientific">Photobacterium swingsii</name>
    <dbReference type="NCBI Taxonomy" id="680026"/>
    <lineage>
        <taxon>Bacteria</taxon>
        <taxon>Pseudomonadati</taxon>
        <taxon>Pseudomonadota</taxon>
        <taxon>Gammaproteobacteria</taxon>
        <taxon>Vibrionales</taxon>
        <taxon>Vibrionaceae</taxon>
        <taxon>Photobacterium</taxon>
    </lineage>
</organism>
<dbReference type="SMART" id="SM00332">
    <property type="entry name" value="PP2Cc"/>
    <property type="match status" value="1"/>
</dbReference>
<dbReference type="OrthoDB" id="9801841at2"/>